<name>A0A260YU00_CAERE</name>
<dbReference type="Proteomes" id="UP000216624">
    <property type="component" value="Unassembled WGS sequence"/>
</dbReference>
<dbReference type="AlphaFoldDB" id="A0A260YU00"/>
<feature type="region of interest" description="Disordered" evidence="1">
    <location>
        <begin position="49"/>
        <end position="118"/>
    </location>
</feature>
<sequence length="118" mass="13129">MKTTEERKSHCRLVQVLQLILQQPLPSIRRDYQTQVHKPEQLLTQAIRCEEAKDSDEPRTDPCSESQYGMGNARGSSRPDRPATRARGISPASARRGQLNSSATGGGVGKARSRTLWQ</sequence>
<evidence type="ECO:0000313" key="2">
    <source>
        <dbReference type="EMBL" id="OZF76867.1"/>
    </source>
</evidence>
<accession>A0A260YU00</accession>
<comment type="caution">
    <text evidence="2">The sequence shown here is derived from an EMBL/GenBank/DDBJ whole genome shotgun (WGS) entry which is preliminary data.</text>
</comment>
<proteinExistence type="predicted"/>
<organism evidence="2 3">
    <name type="scientific">Caenorhabditis remanei</name>
    <name type="common">Caenorhabditis vulgaris</name>
    <dbReference type="NCBI Taxonomy" id="31234"/>
    <lineage>
        <taxon>Eukaryota</taxon>
        <taxon>Metazoa</taxon>
        <taxon>Ecdysozoa</taxon>
        <taxon>Nematoda</taxon>
        <taxon>Chromadorea</taxon>
        <taxon>Rhabditida</taxon>
        <taxon>Rhabditina</taxon>
        <taxon>Rhabditomorpha</taxon>
        <taxon>Rhabditoidea</taxon>
        <taxon>Rhabditidae</taxon>
        <taxon>Peloderinae</taxon>
        <taxon>Caenorhabditis</taxon>
    </lineage>
</organism>
<reference evidence="2" key="1">
    <citation type="submission" date="2017-08" db="EMBL/GenBank/DDBJ databases">
        <authorList>
            <person name="de Groot N.N."/>
        </authorList>
    </citation>
    <scope>NUCLEOTIDE SEQUENCE [LARGE SCALE GENOMIC DNA]</scope>
    <source>
        <strain evidence="2">PX439</strain>
    </source>
</reference>
<dbReference type="EMBL" id="NMWX01000712">
    <property type="protein sequence ID" value="OZF76867.1"/>
    <property type="molecule type" value="Genomic_DNA"/>
</dbReference>
<feature type="non-terminal residue" evidence="2">
    <location>
        <position position="1"/>
    </location>
</feature>
<keyword evidence="3" id="KW-1185">Reference proteome</keyword>
<feature type="compositionally biased region" description="Basic and acidic residues" evidence="1">
    <location>
        <begin position="49"/>
        <end position="62"/>
    </location>
</feature>
<protein>
    <submittedName>
        <fullName evidence="2">Uncharacterized protein</fullName>
    </submittedName>
</protein>
<gene>
    <name evidence="2" type="ORF">FL82_19682</name>
</gene>
<evidence type="ECO:0000256" key="1">
    <source>
        <dbReference type="SAM" id="MobiDB-lite"/>
    </source>
</evidence>
<evidence type="ECO:0000313" key="3">
    <source>
        <dbReference type="Proteomes" id="UP000216624"/>
    </source>
</evidence>